<dbReference type="AlphaFoldDB" id="A0A6J8C9G9"/>
<evidence type="ECO:0000313" key="2">
    <source>
        <dbReference type="Proteomes" id="UP000507470"/>
    </source>
</evidence>
<gene>
    <name evidence="1" type="ORF">MCOR_27141</name>
</gene>
<protein>
    <recommendedName>
        <fullName evidence="3">RNase H type-1 domain-containing protein</fullName>
    </recommendedName>
</protein>
<name>A0A6J8C9G9_MYTCO</name>
<dbReference type="EMBL" id="CACVKT020004930">
    <property type="protein sequence ID" value="CAC5392191.1"/>
    <property type="molecule type" value="Genomic_DNA"/>
</dbReference>
<dbReference type="PANTHER" id="PTHR33050">
    <property type="entry name" value="REVERSE TRANSCRIPTASE DOMAIN-CONTAINING PROTEIN"/>
    <property type="match status" value="1"/>
</dbReference>
<evidence type="ECO:0008006" key="3">
    <source>
        <dbReference type="Google" id="ProtNLM"/>
    </source>
</evidence>
<organism evidence="1 2">
    <name type="scientific">Mytilus coruscus</name>
    <name type="common">Sea mussel</name>
    <dbReference type="NCBI Taxonomy" id="42192"/>
    <lineage>
        <taxon>Eukaryota</taxon>
        <taxon>Metazoa</taxon>
        <taxon>Spiralia</taxon>
        <taxon>Lophotrochozoa</taxon>
        <taxon>Mollusca</taxon>
        <taxon>Bivalvia</taxon>
        <taxon>Autobranchia</taxon>
        <taxon>Pteriomorphia</taxon>
        <taxon>Mytilida</taxon>
        <taxon>Mytiloidea</taxon>
        <taxon>Mytilidae</taxon>
        <taxon>Mytilinae</taxon>
        <taxon>Mytilus</taxon>
    </lineage>
</organism>
<dbReference type="PANTHER" id="PTHR33050:SF7">
    <property type="entry name" value="RIBONUCLEASE H"/>
    <property type="match status" value="1"/>
</dbReference>
<keyword evidence="2" id="KW-1185">Reference proteome</keyword>
<reference evidence="1 2" key="1">
    <citation type="submission" date="2020-06" db="EMBL/GenBank/DDBJ databases">
        <authorList>
            <person name="Li R."/>
            <person name="Bekaert M."/>
        </authorList>
    </citation>
    <scope>NUCLEOTIDE SEQUENCE [LARGE SCALE GENOMIC DNA]</scope>
    <source>
        <strain evidence="2">wild</strain>
    </source>
</reference>
<proteinExistence type="predicted"/>
<dbReference type="GO" id="GO:0003676">
    <property type="term" value="F:nucleic acid binding"/>
    <property type="evidence" value="ECO:0007669"/>
    <property type="project" value="InterPro"/>
</dbReference>
<evidence type="ECO:0000313" key="1">
    <source>
        <dbReference type="EMBL" id="CAC5392191.1"/>
    </source>
</evidence>
<dbReference type="InterPro" id="IPR052055">
    <property type="entry name" value="Hepadnavirus_pol/RT"/>
</dbReference>
<dbReference type="CDD" id="cd09275">
    <property type="entry name" value="RNase_HI_RT_DIRS1"/>
    <property type="match status" value="1"/>
</dbReference>
<dbReference type="Gene3D" id="3.30.420.10">
    <property type="entry name" value="Ribonuclease H-like superfamily/Ribonuclease H"/>
    <property type="match status" value="1"/>
</dbReference>
<dbReference type="Proteomes" id="UP000507470">
    <property type="component" value="Unassembled WGS sequence"/>
</dbReference>
<dbReference type="InterPro" id="IPR036397">
    <property type="entry name" value="RNaseH_sf"/>
</dbReference>
<dbReference type="OrthoDB" id="6128509at2759"/>
<accession>A0A6J8C9G9</accession>
<sequence>MDVDRSTQDVAPCRNQNKTDFIKDEYSLNFLPDNTTSVISNIESDNLTTDYYEYEQGQANIIVKDRLKITIYFGKSVVYSDASNTGYGGYIVETPFNIAHGMWSECESTKSSTWKELNAIKHILLSMVDILKDKRIKWFSDNQNVLSIVAKGSMKPDLQDIALCIFENCLTHHISIDAEWVPRTFNEKATIGVLKNNCLRI</sequence>